<feature type="domain" description="NADPH-dependent FMN reductase-like" evidence="1">
    <location>
        <begin position="5"/>
        <end position="150"/>
    </location>
</feature>
<name>A0A143QQK4_RHOFA</name>
<evidence type="ECO:0000313" key="3">
    <source>
        <dbReference type="Proteomes" id="UP000076038"/>
    </source>
</evidence>
<dbReference type="AlphaFoldDB" id="A0A143QQK4"/>
<dbReference type="EC" id="1.6.5.2" evidence="2"/>
<keyword evidence="2" id="KW-0560">Oxidoreductase</keyword>
<reference evidence="2 3" key="1">
    <citation type="journal article" date="2016" name="Genome Announc.">
        <title>Complete Genome and Plasmid Sequences for Rhodococcus fascians D188 and Draft Sequences for Rhodococcus Isolates PBTS 1 and PBTS 2.</title>
        <authorList>
            <person name="Stamler R.A."/>
            <person name="Vereecke D."/>
            <person name="Zhang Y."/>
            <person name="Schilkey F."/>
            <person name="Devitt N."/>
            <person name="Randall J.J."/>
        </authorList>
    </citation>
    <scope>NUCLEOTIDE SEQUENCE [LARGE SCALE GENOMIC DNA]</scope>
    <source>
        <strain evidence="2 3">PBTS2</strain>
    </source>
</reference>
<organism evidence="2 3">
    <name type="scientific">Rhodococcoides fascians</name>
    <name type="common">Rhodococcus fascians</name>
    <dbReference type="NCBI Taxonomy" id="1828"/>
    <lineage>
        <taxon>Bacteria</taxon>
        <taxon>Bacillati</taxon>
        <taxon>Actinomycetota</taxon>
        <taxon>Actinomycetes</taxon>
        <taxon>Mycobacteriales</taxon>
        <taxon>Nocardiaceae</taxon>
        <taxon>Rhodococcoides</taxon>
    </lineage>
</organism>
<dbReference type="PATRIC" id="fig|1653479.3.peg.3533"/>
<reference evidence="3" key="2">
    <citation type="submission" date="2016-04" db="EMBL/GenBank/DDBJ databases">
        <title>Complete Genome and Plasmid Sequences for Rhodococcus fascians D188 and Draft Sequences for Rhodococcus spp. Isolates PBTS 1 and PBTS 2.</title>
        <authorList>
            <person name="Stamer R."/>
            <person name="Vereecke D."/>
            <person name="Zhang Y."/>
            <person name="Schilkey F."/>
            <person name="Devitt N."/>
            <person name="Randall J."/>
        </authorList>
    </citation>
    <scope>NUCLEOTIDE SEQUENCE [LARGE SCALE GENOMIC DNA]</scope>
    <source>
        <strain evidence="3">PBTS2</strain>
    </source>
</reference>
<dbReference type="InterPro" id="IPR050712">
    <property type="entry name" value="NAD(P)H-dep_reductase"/>
</dbReference>
<dbReference type="GO" id="GO:0010181">
    <property type="term" value="F:FMN binding"/>
    <property type="evidence" value="ECO:0007669"/>
    <property type="project" value="TreeGrafter"/>
</dbReference>
<dbReference type="PANTHER" id="PTHR30543">
    <property type="entry name" value="CHROMATE REDUCTASE"/>
    <property type="match status" value="1"/>
</dbReference>
<keyword evidence="3" id="KW-1185">Reference proteome</keyword>
<dbReference type="Proteomes" id="UP000076038">
    <property type="component" value="Chromosome"/>
</dbReference>
<dbReference type="OrthoDB" id="9812295at2"/>
<dbReference type="GO" id="GO:0003955">
    <property type="term" value="F:NAD(P)H dehydrogenase (quinone) activity"/>
    <property type="evidence" value="ECO:0007669"/>
    <property type="project" value="UniProtKB-EC"/>
</dbReference>
<dbReference type="Pfam" id="PF03358">
    <property type="entry name" value="FMN_red"/>
    <property type="match status" value="1"/>
</dbReference>
<evidence type="ECO:0000313" key="2">
    <source>
        <dbReference type="EMBL" id="AMY24772.1"/>
    </source>
</evidence>
<accession>A0A143QQK4</accession>
<dbReference type="EMBL" id="CP015220">
    <property type="protein sequence ID" value="AMY24772.1"/>
    <property type="molecule type" value="Genomic_DNA"/>
</dbReference>
<protein>
    <submittedName>
        <fullName evidence="2">Chromate reductase</fullName>
        <ecNumber evidence="2">1.6.5.2</ecNumber>
    </submittedName>
</protein>
<proteinExistence type="predicted"/>
<dbReference type="InterPro" id="IPR005025">
    <property type="entry name" value="FMN_Rdtase-like_dom"/>
</dbReference>
<dbReference type="PANTHER" id="PTHR30543:SF21">
    <property type="entry name" value="NAD(P)H-DEPENDENT FMN REDUCTASE LOT6"/>
    <property type="match status" value="1"/>
</dbReference>
<dbReference type="RefSeq" id="WP_063216638.1">
    <property type="nucleotide sequence ID" value="NZ_CP015220.1"/>
</dbReference>
<dbReference type="SUPFAM" id="SSF52218">
    <property type="entry name" value="Flavoproteins"/>
    <property type="match status" value="1"/>
</dbReference>
<dbReference type="KEGG" id="rhs:A3Q41_03484"/>
<dbReference type="GO" id="GO:0005829">
    <property type="term" value="C:cytosol"/>
    <property type="evidence" value="ECO:0007669"/>
    <property type="project" value="TreeGrafter"/>
</dbReference>
<gene>
    <name evidence="2" type="ORF">A3Q41_03484</name>
</gene>
<evidence type="ECO:0000259" key="1">
    <source>
        <dbReference type="Pfam" id="PF03358"/>
    </source>
</evidence>
<sequence length="188" mass="19284">MSDAHVLVLVGSLRAESVNKQIAETAVTVAPADAEIVVYDGLGDVPFYNEDIDVDGSVPAAALALRAAAEKASALLLVTPEYNGTIPAVLKNAIDWLSRPYGAGAMVGKPVVVISASPSGNGAKWAHEDTSKAVRFAGGSVLEDVQLSIGGTIDKFGAAHPRENAEVSGEIGHVVAELVKASKELISA</sequence>
<dbReference type="InterPro" id="IPR029039">
    <property type="entry name" value="Flavoprotein-like_sf"/>
</dbReference>
<dbReference type="Gene3D" id="3.40.50.360">
    <property type="match status" value="1"/>
</dbReference>